<gene>
    <name evidence="1" type="ORF">OM076_28665</name>
</gene>
<dbReference type="AlphaFoldDB" id="A0A9X3MXD5"/>
<accession>A0A9X3MXD5</accession>
<keyword evidence="2" id="KW-1185">Reference proteome</keyword>
<name>A0A9X3MXD5_9ACTN</name>
<organism evidence="1 2">
    <name type="scientific">Solirubrobacter ginsenosidimutans</name>
    <dbReference type="NCBI Taxonomy" id="490573"/>
    <lineage>
        <taxon>Bacteria</taxon>
        <taxon>Bacillati</taxon>
        <taxon>Actinomycetota</taxon>
        <taxon>Thermoleophilia</taxon>
        <taxon>Solirubrobacterales</taxon>
        <taxon>Solirubrobacteraceae</taxon>
        <taxon>Solirubrobacter</taxon>
    </lineage>
</organism>
<dbReference type="Pfam" id="PF13384">
    <property type="entry name" value="HTH_23"/>
    <property type="match status" value="1"/>
</dbReference>
<dbReference type="RefSeq" id="WP_270043528.1">
    <property type="nucleotide sequence ID" value="NZ_JAPDOD010000032.1"/>
</dbReference>
<sequence>MLAEQVAASIESDPAPIVELREELRERVAEQRWRVRQARRPRRRELYSEQQIAHALALVDSGKSLHEAAAAIGTTHTTVMRWRRRAA</sequence>
<protein>
    <submittedName>
        <fullName evidence="1">Helix-turn-helix domain-containing protein</fullName>
    </submittedName>
</protein>
<evidence type="ECO:0000313" key="2">
    <source>
        <dbReference type="Proteomes" id="UP001149140"/>
    </source>
</evidence>
<dbReference type="Proteomes" id="UP001149140">
    <property type="component" value="Unassembled WGS sequence"/>
</dbReference>
<comment type="caution">
    <text evidence="1">The sequence shown here is derived from an EMBL/GenBank/DDBJ whole genome shotgun (WGS) entry which is preliminary data.</text>
</comment>
<proteinExistence type="predicted"/>
<reference evidence="1" key="1">
    <citation type="submission" date="2022-10" db="EMBL/GenBank/DDBJ databases">
        <title>The WGS of Solirubrobacter ginsenosidimutans DSM 21036.</title>
        <authorList>
            <person name="Jiang Z."/>
        </authorList>
    </citation>
    <scope>NUCLEOTIDE SEQUENCE</scope>
    <source>
        <strain evidence="1">DSM 21036</strain>
    </source>
</reference>
<evidence type="ECO:0000313" key="1">
    <source>
        <dbReference type="EMBL" id="MDA0164277.1"/>
    </source>
</evidence>
<dbReference type="EMBL" id="JAPDOD010000032">
    <property type="protein sequence ID" value="MDA0164277.1"/>
    <property type="molecule type" value="Genomic_DNA"/>
</dbReference>